<reference evidence="2 3" key="1">
    <citation type="journal article" date="2013" name="Nat. Commun.">
        <title>The evolution and pathogenic mechanisms of the rice sheath blight pathogen.</title>
        <authorList>
            <person name="Zheng A."/>
            <person name="Lin R."/>
            <person name="Xu L."/>
            <person name="Qin P."/>
            <person name="Tang C."/>
            <person name="Ai P."/>
            <person name="Zhang D."/>
            <person name="Liu Y."/>
            <person name="Sun Z."/>
            <person name="Feng H."/>
            <person name="Wang Y."/>
            <person name="Chen Y."/>
            <person name="Liang X."/>
            <person name="Fu R."/>
            <person name="Li Q."/>
            <person name="Zhang J."/>
            <person name="Yu X."/>
            <person name="Xie Z."/>
            <person name="Ding L."/>
            <person name="Guan P."/>
            <person name="Tang J."/>
            <person name="Liang Y."/>
            <person name="Wang S."/>
            <person name="Deng Q."/>
            <person name="Li S."/>
            <person name="Zhu J."/>
            <person name="Wang L."/>
            <person name="Liu H."/>
            <person name="Li P."/>
        </authorList>
    </citation>
    <scope>NUCLEOTIDE SEQUENCE [LARGE SCALE GENOMIC DNA]</scope>
    <source>
        <strain evidence="3">AG-1 IA</strain>
    </source>
</reference>
<feature type="compositionally biased region" description="Polar residues" evidence="1">
    <location>
        <begin position="354"/>
        <end position="370"/>
    </location>
</feature>
<feature type="compositionally biased region" description="Basic and acidic residues" evidence="1">
    <location>
        <begin position="371"/>
        <end position="380"/>
    </location>
</feature>
<evidence type="ECO:0000313" key="2">
    <source>
        <dbReference type="EMBL" id="ELU41054.1"/>
    </source>
</evidence>
<comment type="caution">
    <text evidence="2">The sequence shown here is derived from an EMBL/GenBank/DDBJ whole genome shotgun (WGS) entry which is preliminary data.</text>
</comment>
<feature type="region of interest" description="Disordered" evidence="1">
    <location>
        <begin position="230"/>
        <end position="283"/>
    </location>
</feature>
<feature type="compositionally biased region" description="Basic and acidic residues" evidence="1">
    <location>
        <begin position="262"/>
        <end position="275"/>
    </location>
</feature>
<organism evidence="2 3">
    <name type="scientific">Thanatephorus cucumeris (strain AG1-IA)</name>
    <name type="common">Rice sheath blight fungus</name>
    <name type="synonym">Rhizoctonia solani</name>
    <dbReference type="NCBI Taxonomy" id="983506"/>
    <lineage>
        <taxon>Eukaryota</taxon>
        <taxon>Fungi</taxon>
        <taxon>Dikarya</taxon>
        <taxon>Basidiomycota</taxon>
        <taxon>Agaricomycotina</taxon>
        <taxon>Agaricomycetes</taxon>
        <taxon>Cantharellales</taxon>
        <taxon>Ceratobasidiaceae</taxon>
        <taxon>Rhizoctonia</taxon>
        <taxon>Rhizoctonia solani AG-1</taxon>
    </lineage>
</organism>
<sequence length="380" mass="40721">MSYKKTVRSETAAHVKGRGEIKTRYISISEVKQILNLLETEQESALIFKSCAASFVSPPKNGSTACLVCNTLIRTPRPTLGFLCPTSVISAPLWSLPSDHPVNHAFTRLVANSASSEGLPTPLDVPSRNLHFMDHSADAPLSIDIPNKTVPPLIGELIKALVSMFSNSYIFQGTPFITDSASLFEYPFPPSSSRPPLSTTSSSSSVTSIPGPPASVALDKHIPHVFARLSNRVGSPGHRRTSSHGGLSPIPIPPRLRKLSGRKVDESTPTEHDIPTPRFDPSPCPDNEYPIFKGCATEALPSRDTVAVAQDRLTETCTDSTSAIGLVLPSTAGACAETIPISGRRRSMPAVLSDPNQDDTGYAPSCSNRGNTERNVRLGF</sequence>
<gene>
    <name evidence="2" type="ORF">AG1IA_04916</name>
</gene>
<keyword evidence="3" id="KW-1185">Reference proteome</keyword>
<accession>L8WXG7</accession>
<name>L8WXG7_THACA</name>
<dbReference type="OrthoDB" id="3223818at2759"/>
<evidence type="ECO:0000313" key="3">
    <source>
        <dbReference type="Proteomes" id="UP000011668"/>
    </source>
</evidence>
<feature type="compositionally biased region" description="Low complexity" evidence="1">
    <location>
        <begin position="194"/>
        <end position="209"/>
    </location>
</feature>
<proteinExistence type="predicted"/>
<feature type="region of interest" description="Disordered" evidence="1">
    <location>
        <begin position="188"/>
        <end position="214"/>
    </location>
</feature>
<dbReference type="Proteomes" id="UP000011668">
    <property type="component" value="Unassembled WGS sequence"/>
</dbReference>
<dbReference type="AlphaFoldDB" id="L8WXG7"/>
<dbReference type="EMBL" id="AFRT01001197">
    <property type="protein sequence ID" value="ELU41054.1"/>
    <property type="molecule type" value="Genomic_DNA"/>
</dbReference>
<dbReference type="HOGENOM" id="CLU_727972_0_0_1"/>
<feature type="region of interest" description="Disordered" evidence="1">
    <location>
        <begin position="348"/>
        <end position="380"/>
    </location>
</feature>
<evidence type="ECO:0000256" key="1">
    <source>
        <dbReference type="SAM" id="MobiDB-lite"/>
    </source>
</evidence>
<protein>
    <submittedName>
        <fullName evidence="2">Uncharacterized protein</fullName>
    </submittedName>
</protein>